<comment type="function">
    <text evidence="5">Bidirectionally degrades single-stranded DNA into large acid-insoluble oligonucleotides, which are then degraded further into small acid-soluble oligonucleotides.</text>
</comment>
<keyword evidence="3 5" id="KW-0378">Hydrolase</keyword>
<evidence type="ECO:0000256" key="5">
    <source>
        <dbReference type="HAMAP-Rule" id="MF_00378"/>
    </source>
</evidence>
<dbReference type="GO" id="GO:0009318">
    <property type="term" value="C:exodeoxyribonuclease VII complex"/>
    <property type="evidence" value="ECO:0007669"/>
    <property type="project" value="UniProtKB-UniRule"/>
</dbReference>
<comment type="subcellular location">
    <subcellularLocation>
        <location evidence="5 6">Cytoplasm</location>
    </subcellularLocation>
</comment>
<proteinExistence type="inferred from homology"/>
<dbReference type="RefSeq" id="WP_126783063.1">
    <property type="nucleotide sequence ID" value="NZ_PIQC01000009.1"/>
</dbReference>
<sequence length="436" mass="49513">MVYSVSQLNIEIRQLLEQGFGQISLVGEISNFAAPGSGHWYFTLKDERAQVRCAMFRNANQRAKVRPQNGMQVLVRAKVTVYEPRGDYQLIIEQVEDAGQGLLQQRYEQLKEKLSAEGLFAAERKRALPEHIHKVGVLTSPTGAAVKDILAVMKRRDPSVEVIIYPSAVQGEAAVPQLQSMLKTAFERNEVDVLIVSRGGGSLEDLWCFNDENFARLLATAPMPTISAVGHEIDFTIADFIADVRAPTPSAAAELVTRDQQQQRQKAQALQQRLALAEQRFLQRLKQRWQFLQTRLQQQHPQRQLQQQSQLADELQARAYRAIQNRLARQQQQVSYLQGRLQAVHPQKGLQRLQEKLSHQQQRLPLVMQRLLKENRARQQQLMQSLNIVSPLNTLERGYAIVRTENGEVVRSEKQVAVGDSIEVRLADGNITAKRQ</sequence>
<keyword evidence="11" id="KW-1185">Reference proteome</keyword>
<dbReference type="CDD" id="cd04489">
    <property type="entry name" value="ExoVII_LU_OBF"/>
    <property type="match status" value="1"/>
</dbReference>
<keyword evidence="4 5" id="KW-0269">Exonuclease</keyword>
<evidence type="ECO:0000256" key="2">
    <source>
        <dbReference type="ARBA" id="ARBA00022722"/>
    </source>
</evidence>
<dbReference type="Proteomes" id="UP000288058">
    <property type="component" value="Unassembled WGS sequence"/>
</dbReference>
<comment type="similarity">
    <text evidence="5 6">Belongs to the XseA family.</text>
</comment>
<gene>
    <name evidence="5" type="primary">xseA</name>
    <name evidence="10" type="ORF">CWI78_12045</name>
</gene>
<dbReference type="EMBL" id="PIQC01000009">
    <property type="protein sequence ID" value="RUO64896.1"/>
    <property type="molecule type" value="Genomic_DNA"/>
</dbReference>
<evidence type="ECO:0000256" key="7">
    <source>
        <dbReference type="SAM" id="Coils"/>
    </source>
</evidence>
<comment type="caution">
    <text evidence="10">The sequence shown here is derived from an EMBL/GenBank/DDBJ whole genome shotgun (WGS) entry which is preliminary data.</text>
</comment>
<keyword evidence="7" id="KW-0175">Coiled coil</keyword>
<dbReference type="InterPro" id="IPR003753">
    <property type="entry name" value="Exonuc_VII_L"/>
</dbReference>
<dbReference type="PANTHER" id="PTHR30008">
    <property type="entry name" value="EXODEOXYRIBONUCLEASE 7 LARGE SUBUNIT"/>
    <property type="match status" value="1"/>
</dbReference>
<accession>A0A432YTF6</accession>
<dbReference type="PANTHER" id="PTHR30008:SF0">
    <property type="entry name" value="EXODEOXYRIBONUCLEASE 7 LARGE SUBUNIT"/>
    <property type="match status" value="1"/>
</dbReference>
<name>A0A432YTF6_9GAMM</name>
<dbReference type="Pfam" id="PF02601">
    <property type="entry name" value="Exonuc_VII_L"/>
    <property type="match status" value="1"/>
</dbReference>
<comment type="catalytic activity">
    <reaction evidence="5 6">
        <text>Exonucleolytic cleavage in either 5'- to 3'- or 3'- to 5'-direction to yield nucleoside 5'-phosphates.</text>
        <dbReference type="EC" id="3.1.11.6"/>
    </reaction>
</comment>
<evidence type="ECO:0000256" key="6">
    <source>
        <dbReference type="RuleBase" id="RU004355"/>
    </source>
</evidence>
<keyword evidence="1 5" id="KW-0963">Cytoplasm</keyword>
<feature type="coiled-coil region" evidence="7">
    <location>
        <begin position="253"/>
        <end position="280"/>
    </location>
</feature>
<evidence type="ECO:0000313" key="11">
    <source>
        <dbReference type="Proteomes" id="UP000288058"/>
    </source>
</evidence>
<feature type="domain" description="OB-fold nucleic acid binding" evidence="9">
    <location>
        <begin position="3"/>
        <end position="96"/>
    </location>
</feature>
<evidence type="ECO:0000259" key="8">
    <source>
        <dbReference type="Pfam" id="PF02601"/>
    </source>
</evidence>
<dbReference type="InterPro" id="IPR025824">
    <property type="entry name" value="OB-fold_nuc-bd_dom"/>
</dbReference>
<dbReference type="InterPro" id="IPR020579">
    <property type="entry name" value="Exonuc_VII_lsu_C"/>
</dbReference>
<organism evidence="10 11">
    <name type="scientific">Idiomarina ramblicola</name>
    <dbReference type="NCBI Taxonomy" id="263724"/>
    <lineage>
        <taxon>Bacteria</taxon>
        <taxon>Pseudomonadati</taxon>
        <taxon>Pseudomonadota</taxon>
        <taxon>Gammaproteobacteria</taxon>
        <taxon>Alteromonadales</taxon>
        <taxon>Idiomarinaceae</taxon>
        <taxon>Idiomarina</taxon>
    </lineage>
</organism>
<evidence type="ECO:0000259" key="9">
    <source>
        <dbReference type="Pfam" id="PF13742"/>
    </source>
</evidence>
<dbReference type="GO" id="GO:0008855">
    <property type="term" value="F:exodeoxyribonuclease VII activity"/>
    <property type="evidence" value="ECO:0007669"/>
    <property type="project" value="UniProtKB-UniRule"/>
</dbReference>
<reference evidence="11" key="1">
    <citation type="journal article" date="2018" name="Front. Microbiol.">
        <title>Genome-Based Analysis Reveals the Taxonomy and Diversity of the Family Idiomarinaceae.</title>
        <authorList>
            <person name="Liu Y."/>
            <person name="Lai Q."/>
            <person name="Shao Z."/>
        </authorList>
    </citation>
    <scope>NUCLEOTIDE SEQUENCE [LARGE SCALE GENOMIC DNA]</scope>
    <source>
        <strain evidence="11">R22</strain>
    </source>
</reference>
<keyword evidence="2 5" id="KW-0540">Nuclease</keyword>
<dbReference type="EC" id="3.1.11.6" evidence="5"/>
<dbReference type="GO" id="GO:0003676">
    <property type="term" value="F:nucleic acid binding"/>
    <property type="evidence" value="ECO:0007669"/>
    <property type="project" value="InterPro"/>
</dbReference>
<dbReference type="AlphaFoldDB" id="A0A432YTF6"/>
<dbReference type="OrthoDB" id="9802795at2"/>
<dbReference type="NCBIfam" id="TIGR00237">
    <property type="entry name" value="xseA"/>
    <property type="match status" value="1"/>
</dbReference>
<evidence type="ECO:0000256" key="1">
    <source>
        <dbReference type="ARBA" id="ARBA00022490"/>
    </source>
</evidence>
<evidence type="ECO:0000256" key="4">
    <source>
        <dbReference type="ARBA" id="ARBA00022839"/>
    </source>
</evidence>
<dbReference type="HAMAP" id="MF_00378">
    <property type="entry name" value="Exonuc_7_L"/>
    <property type="match status" value="1"/>
</dbReference>
<protein>
    <recommendedName>
        <fullName evidence="5">Exodeoxyribonuclease 7 large subunit</fullName>
        <ecNumber evidence="5">3.1.11.6</ecNumber>
    </recommendedName>
    <alternativeName>
        <fullName evidence="5">Exodeoxyribonuclease VII large subunit</fullName>
        <shortName evidence="5">Exonuclease VII large subunit</shortName>
    </alternativeName>
</protein>
<dbReference type="Pfam" id="PF13742">
    <property type="entry name" value="tRNA_anti_2"/>
    <property type="match status" value="1"/>
</dbReference>
<feature type="domain" description="Exonuclease VII large subunit C-terminal" evidence="8">
    <location>
        <begin position="119"/>
        <end position="433"/>
    </location>
</feature>
<evidence type="ECO:0000313" key="10">
    <source>
        <dbReference type="EMBL" id="RUO64896.1"/>
    </source>
</evidence>
<dbReference type="GO" id="GO:0005737">
    <property type="term" value="C:cytoplasm"/>
    <property type="evidence" value="ECO:0007669"/>
    <property type="project" value="UniProtKB-SubCell"/>
</dbReference>
<evidence type="ECO:0000256" key="3">
    <source>
        <dbReference type="ARBA" id="ARBA00022801"/>
    </source>
</evidence>
<comment type="subunit">
    <text evidence="5">Heterooligomer composed of large and small subunits.</text>
</comment>
<dbReference type="GO" id="GO:0006308">
    <property type="term" value="P:DNA catabolic process"/>
    <property type="evidence" value="ECO:0007669"/>
    <property type="project" value="UniProtKB-UniRule"/>
</dbReference>